<name>A0A564YQE7_HYMDI</name>
<evidence type="ECO:0000313" key="2">
    <source>
        <dbReference type="Proteomes" id="UP000321570"/>
    </source>
</evidence>
<evidence type="ECO:0000313" key="1">
    <source>
        <dbReference type="EMBL" id="VUZ49501.1"/>
    </source>
</evidence>
<dbReference type="AlphaFoldDB" id="A0A564YQE7"/>
<accession>A0A564YQE7</accession>
<dbReference type="Proteomes" id="UP000321570">
    <property type="component" value="Unassembled WGS sequence"/>
</dbReference>
<protein>
    <submittedName>
        <fullName evidence="1">Uncharacterized protein</fullName>
    </submittedName>
</protein>
<gene>
    <name evidence="1" type="ORF">WMSIL1_LOCUS8594</name>
</gene>
<dbReference type="EMBL" id="CABIJS010000333">
    <property type="protein sequence ID" value="VUZ49501.1"/>
    <property type="molecule type" value="Genomic_DNA"/>
</dbReference>
<keyword evidence="2" id="KW-1185">Reference proteome</keyword>
<reference evidence="1 2" key="1">
    <citation type="submission" date="2019-07" db="EMBL/GenBank/DDBJ databases">
        <authorList>
            <person name="Jastrzebski P J."/>
            <person name="Paukszto L."/>
            <person name="Jastrzebski P J."/>
        </authorList>
    </citation>
    <scope>NUCLEOTIDE SEQUENCE [LARGE SCALE GENOMIC DNA]</scope>
    <source>
        <strain evidence="1 2">WMS-il1</strain>
    </source>
</reference>
<sequence>MTPRRHVQTLPSISPLFYYRLVSPKNHICAYILMPPYPSDSYKALFSAQEQSTHISYLLLRFLLVFSVPQRAPLSISLSHTRFKHLVIFLNTFWSNQLLVFCSTIVVSCYSNSYELVTVTAVT</sequence>
<proteinExistence type="predicted"/>
<organism evidence="1 2">
    <name type="scientific">Hymenolepis diminuta</name>
    <name type="common">Rat tapeworm</name>
    <dbReference type="NCBI Taxonomy" id="6216"/>
    <lineage>
        <taxon>Eukaryota</taxon>
        <taxon>Metazoa</taxon>
        <taxon>Spiralia</taxon>
        <taxon>Lophotrochozoa</taxon>
        <taxon>Platyhelminthes</taxon>
        <taxon>Cestoda</taxon>
        <taxon>Eucestoda</taxon>
        <taxon>Cyclophyllidea</taxon>
        <taxon>Hymenolepididae</taxon>
        <taxon>Hymenolepis</taxon>
    </lineage>
</organism>